<dbReference type="OrthoDB" id="5705783at2"/>
<evidence type="ECO:0000313" key="1">
    <source>
        <dbReference type="EMBL" id="RIX99190.1"/>
    </source>
</evidence>
<organism evidence="1 2">
    <name type="scientific">Aureimonas flava</name>
    <dbReference type="NCBI Taxonomy" id="2320271"/>
    <lineage>
        <taxon>Bacteria</taxon>
        <taxon>Pseudomonadati</taxon>
        <taxon>Pseudomonadota</taxon>
        <taxon>Alphaproteobacteria</taxon>
        <taxon>Hyphomicrobiales</taxon>
        <taxon>Aurantimonadaceae</taxon>
        <taxon>Aureimonas</taxon>
    </lineage>
</organism>
<reference evidence="2" key="1">
    <citation type="submission" date="2018-09" db="EMBL/GenBank/DDBJ databases">
        <authorList>
            <person name="Tuo L."/>
        </authorList>
    </citation>
    <scope>NUCLEOTIDE SEQUENCE [LARGE SCALE GENOMIC DNA]</scope>
    <source>
        <strain evidence="2">M2BS4Y-1</strain>
    </source>
</reference>
<evidence type="ECO:0000313" key="2">
    <source>
        <dbReference type="Proteomes" id="UP000265750"/>
    </source>
</evidence>
<accession>A0A3A1WJY5</accession>
<dbReference type="InterPro" id="IPR036397">
    <property type="entry name" value="RNaseH_sf"/>
</dbReference>
<sequence>MIVFLDFEASSLARRSFPVEIAWVFETGEAESHLIRPAADWTDWDREAERIHGIDRATLERDGRPPERLARRMLEVLEPHALFASAPSWDGKWLSVLLRGGGLPRHALRLADTEEARGAAVARHLGPERAAEAQAILHAVERMGREAVPEHRALPDARRERALWLEAGRRAEAAARNEL</sequence>
<protein>
    <submittedName>
        <fullName evidence="1">Transcriptional regulator</fullName>
    </submittedName>
</protein>
<gene>
    <name evidence="1" type="ORF">D3218_15585</name>
</gene>
<proteinExistence type="predicted"/>
<dbReference type="RefSeq" id="WP_119540992.1">
    <property type="nucleotide sequence ID" value="NZ_QYRN01000008.1"/>
</dbReference>
<dbReference type="Proteomes" id="UP000265750">
    <property type="component" value="Unassembled WGS sequence"/>
</dbReference>
<comment type="caution">
    <text evidence="1">The sequence shown here is derived from an EMBL/GenBank/DDBJ whole genome shotgun (WGS) entry which is preliminary data.</text>
</comment>
<dbReference type="AlphaFoldDB" id="A0A3A1WJY5"/>
<dbReference type="InterPro" id="IPR012337">
    <property type="entry name" value="RNaseH-like_sf"/>
</dbReference>
<name>A0A3A1WJY5_9HYPH</name>
<dbReference type="EMBL" id="QYRN01000008">
    <property type="protein sequence ID" value="RIX99190.1"/>
    <property type="molecule type" value="Genomic_DNA"/>
</dbReference>
<dbReference type="SUPFAM" id="SSF53098">
    <property type="entry name" value="Ribonuclease H-like"/>
    <property type="match status" value="1"/>
</dbReference>
<keyword evidence="2" id="KW-1185">Reference proteome</keyword>
<dbReference type="Gene3D" id="3.30.420.10">
    <property type="entry name" value="Ribonuclease H-like superfamily/Ribonuclease H"/>
    <property type="match status" value="1"/>
</dbReference>
<dbReference type="GO" id="GO:0003676">
    <property type="term" value="F:nucleic acid binding"/>
    <property type="evidence" value="ECO:0007669"/>
    <property type="project" value="InterPro"/>
</dbReference>